<gene>
    <name evidence="2" type="ORF">EDB92DRAFT_1932591</name>
</gene>
<dbReference type="InterPro" id="IPR018613">
    <property type="entry name" value="Ccdc97-like"/>
</dbReference>
<evidence type="ECO:0008006" key="4">
    <source>
        <dbReference type="Google" id="ProtNLM"/>
    </source>
</evidence>
<reference evidence="2" key="1">
    <citation type="submission" date="2022-01" db="EMBL/GenBank/DDBJ databases">
        <title>Comparative genomics reveals a dynamic genome evolution in the ectomycorrhizal milk-cap (Lactarius) mushrooms.</title>
        <authorList>
            <consortium name="DOE Joint Genome Institute"/>
            <person name="Lebreton A."/>
            <person name="Tang N."/>
            <person name="Kuo A."/>
            <person name="LaButti K."/>
            <person name="Drula E."/>
            <person name="Barry K."/>
            <person name="Clum A."/>
            <person name="Lipzen A."/>
            <person name="Mousain D."/>
            <person name="Ng V."/>
            <person name="Wang R."/>
            <person name="Wang X."/>
            <person name="Dai Y."/>
            <person name="Henrissat B."/>
            <person name="Grigoriev I.V."/>
            <person name="Guerin-Laguette A."/>
            <person name="Yu F."/>
            <person name="Martin F.M."/>
        </authorList>
    </citation>
    <scope>NUCLEOTIDE SEQUENCE</scope>
    <source>
        <strain evidence="2">QP</strain>
    </source>
</reference>
<dbReference type="AlphaFoldDB" id="A0AAD4LP99"/>
<accession>A0AAD4LP99</accession>
<protein>
    <recommendedName>
        <fullName evidence="4">CCD97-like C-terminal domain-containing protein</fullName>
    </recommendedName>
</protein>
<evidence type="ECO:0000313" key="2">
    <source>
        <dbReference type="EMBL" id="KAH8999190.1"/>
    </source>
</evidence>
<dbReference type="PANTHER" id="PTHR31840">
    <property type="entry name" value="COILED-COIL DOMAIN-CONTAINING PROTEIN 97"/>
    <property type="match status" value="1"/>
</dbReference>
<dbReference type="PANTHER" id="PTHR31840:SF1">
    <property type="entry name" value="COILED-COIL DOMAIN-CONTAINING PROTEIN 97"/>
    <property type="match status" value="1"/>
</dbReference>
<dbReference type="EMBL" id="JAKELL010000004">
    <property type="protein sequence ID" value="KAH8999190.1"/>
    <property type="molecule type" value="Genomic_DNA"/>
</dbReference>
<proteinExistence type="predicted"/>
<comment type="caution">
    <text evidence="2">The sequence shown here is derived from an EMBL/GenBank/DDBJ whole genome shotgun (WGS) entry which is preliminary data.</text>
</comment>
<organism evidence="2 3">
    <name type="scientific">Lactarius akahatsu</name>
    <dbReference type="NCBI Taxonomy" id="416441"/>
    <lineage>
        <taxon>Eukaryota</taxon>
        <taxon>Fungi</taxon>
        <taxon>Dikarya</taxon>
        <taxon>Basidiomycota</taxon>
        <taxon>Agaricomycotina</taxon>
        <taxon>Agaricomycetes</taxon>
        <taxon>Russulales</taxon>
        <taxon>Russulaceae</taxon>
        <taxon>Lactarius</taxon>
    </lineage>
</organism>
<name>A0AAD4LP99_9AGAM</name>
<dbReference type="Proteomes" id="UP001201163">
    <property type="component" value="Unassembled WGS sequence"/>
</dbReference>
<sequence length="231" mass="26934">MDVTSFDANAVLSYLQLPPDYSPSPTTAPVPFLTKHLRQLPTHLLHLFSAITTPQQRTAVLLIRNRRFNFVQSDPPSLRFVSARQRWPALWEGPGEIGHEQSHEEKEWAETAFLGGPGERKPYVGKLGALLEGYEEARQMERARLARHTHQDNFAPETEEDEITDSDDDQDLVEPEVTESAQAVQESFLRRVRERFIYGQLEWDFYDKLDWDDSWDREDKDAEDRWFDDDD</sequence>
<feature type="region of interest" description="Disordered" evidence="1">
    <location>
        <begin position="147"/>
        <end position="170"/>
    </location>
</feature>
<feature type="compositionally biased region" description="Acidic residues" evidence="1">
    <location>
        <begin position="157"/>
        <end position="170"/>
    </location>
</feature>
<evidence type="ECO:0000256" key="1">
    <source>
        <dbReference type="SAM" id="MobiDB-lite"/>
    </source>
</evidence>
<keyword evidence="3" id="KW-1185">Reference proteome</keyword>
<evidence type="ECO:0000313" key="3">
    <source>
        <dbReference type="Proteomes" id="UP001201163"/>
    </source>
</evidence>